<evidence type="ECO:0000313" key="1">
    <source>
        <dbReference type="EMBL" id="KAG6967308.1"/>
    </source>
</evidence>
<accession>A0A8T1UTE6</accession>
<sequence>MTMAQSGRNCSGWAVVVLDAASISRSRQVGKNDADDQHSDDGTRDAAVCGVLVVRMKLPAGTASASRRSPYCQAGS</sequence>
<reference evidence="1" key="1">
    <citation type="submission" date="2021-01" db="EMBL/GenBank/DDBJ databases">
        <title>Phytophthora aleatoria, a newly-described species from Pinus radiata is distinct from Phytophthora cactorum isolates based on comparative genomics.</title>
        <authorList>
            <person name="Mcdougal R."/>
            <person name="Panda P."/>
            <person name="Williams N."/>
            <person name="Studholme D.J."/>
        </authorList>
    </citation>
    <scope>NUCLEOTIDE SEQUENCE</scope>
    <source>
        <strain evidence="1">NZFS 3830</strain>
    </source>
</reference>
<organism evidence="1 2">
    <name type="scientific">Phytophthora cactorum</name>
    <dbReference type="NCBI Taxonomy" id="29920"/>
    <lineage>
        <taxon>Eukaryota</taxon>
        <taxon>Sar</taxon>
        <taxon>Stramenopiles</taxon>
        <taxon>Oomycota</taxon>
        <taxon>Peronosporomycetes</taxon>
        <taxon>Peronosporales</taxon>
        <taxon>Peronosporaceae</taxon>
        <taxon>Phytophthora</taxon>
    </lineage>
</organism>
<dbReference type="Proteomes" id="UP000688947">
    <property type="component" value="Unassembled WGS sequence"/>
</dbReference>
<dbReference type="EMBL" id="JAENGZ010000147">
    <property type="protein sequence ID" value="KAG6967308.1"/>
    <property type="molecule type" value="Genomic_DNA"/>
</dbReference>
<gene>
    <name evidence="1" type="ORF">JG687_00004339</name>
</gene>
<protein>
    <submittedName>
        <fullName evidence="1">Uncharacterized protein</fullName>
    </submittedName>
</protein>
<proteinExistence type="predicted"/>
<evidence type="ECO:0000313" key="2">
    <source>
        <dbReference type="Proteomes" id="UP000688947"/>
    </source>
</evidence>
<name>A0A8T1UTE6_9STRA</name>
<dbReference type="AlphaFoldDB" id="A0A8T1UTE6"/>
<comment type="caution">
    <text evidence="1">The sequence shown here is derived from an EMBL/GenBank/DDBJ whole genome shotgun (WGS) entry which is preliminary data.</text>
</comment>